<dbReference type="GO" id="GO:0070733">
    <property type="term" value="F:AMPylase activity"/>
    <property type="evidence" value="ECO:0007669"/>
    <property type="project" value="UniProtKB-EC"/>
</dbReference>
<dbReference type="GO" id="GO:0000287">
    <property type="term" value="F:magnesium ion binding"/>
    <property type="evidence" value="ECO:0007669"/>
    <property type="project" value="UniProtKB-UniRule"/>
</dbReference>
<dbReference type="GO" id="GO:0030145">
    <property type="term" value="F:manganese ion binding"/>
    <property type="evidence" value="ECO:0007669"/>
    <property type="project" value="UniProtKB-UniRule"/>
</dbReference>
<dbReference type="NCBIfam" id="NF000658">
    <property type="entry name" value="PRK00029.1"/>
    <property type="match status" value="1"/>
</dbReference>
<dbReference type="Pfam" id="PF02696">
    <property type="entry name" value="SelO"/>
    <property type="match status" value="1"/>
</dbReference>
<evidence type="ECO:0000256" key="6">
    <source>
        <dbReference type="ARBA" id="ARBA00022840"/>
    </source>
</evidence>
<evidence type="ECO:0000256" key="2">
    <source>
        <dbReference type="ARBA" id="ARBA00022679"/>
    </source>
</evidence>
<evidence type="ECO:0000256" key="3">
    <source>
        <dbReference type="ARBA" id="ARBA00022695"/>
    </source>
</evidence>
<dbReference type="PANTHER" id="PTHR32057">
    <property type="entry name" value="PROTEIN ADENYLYLTRANSFERASE SELO, MITOCHONDRIAL"/>
    <property type="match status" value="1"/>
</dbReference>
<feature type="binding site" evidence="8">
    <location>
        <position position="173"/>
    </location>
    <ligand>
        <name>ATP</name>
        <dbReference type="ChEBI" id="CHEBI:30616"/>
    </ligand>
</feature>
<keyword evidence="8" id="KW-0464">Manganese</keyword>
<evidence type="ECO:0000256" key="7">
    <source>
        <dbReference type="ARBA" id="ARBA00022842"/>
    </source>
</evidence>
<evidence type="ECO:0000256" key="5">
    <source>
        <dbReference type="ARBA" id="ARBA00022741"/>
    </source>
</evidence>
<feature type="active site" description="Proton acceptor" evidence="8">
    <location>
        <position position="249"/>
    </location>
</feature>
<feature type="binding site" evidence="8">
    <location>
        <position position="89"/>
    </location>
    <ligand>
        <name>ATP</name>
        <dbReference type="ChEBI" id="CHEBI:30616"/>
    </ligand>
</feature>
<protein>
    <recommendedName>
        <fullName evidence="8">Protein nucleotidyltransferase YdiU</fullName>
        <ecNumber evidence="8">2.7.7.-</ecNumber>
    </recommendedName>
    <alternativeName>
        <fullName evidence="8">Protein adenylyltransferase YdiU</fullName>
        <ecNumber evidence="8">2.7.7.108</ecNumber>
    </alternativeName>
    <alternativeName>
        <fullName evidence="8">Protein uridylyltransferase YdiU</fullName>
        <ecNumber evidence="8">2.7.7.-</ecNumber>
    </alternativeName>
</protein>
<comment type="catalytic activity">
    <reaction evidence="8">
        <text>L-histidyl-[protein] + UTP = N(tele)-(5'-uridylyl)-L-histidyl-[protein] + diphosphate</text>
        <dbReference type="Rhea" id="RHEA:83891"/>
        <dbReference type="Rhea" id="RHEA-COMP:9745"/>
        <dbReference type="Rhea" id="RHEA-COMP:20239"/>
        <dbReference type="ChEBI" id="CHEBI:29979"/>
        <dbReference type="ChEBI" id="CHEBI:33019"/>
        <dbReference type="ChEBI" id="CHEBI:46398"/>
        <dbReference type="ChEBI" id="CHEBI:233474"/>
    </reaction>
</comment>
<reference evidence="9 10" key="1">
    <citation type="submission" date="2019-04" db="EMBL/GenBank/DDBJ databases">
        <title>Taxonomy of novel Haliea sp. from mangrove soil of West Coast of India.</title>
        <authorList>
            <person name="Verma A."/>
            <person name="Kumar P."/>
            <person name="Krishnamurthi S."/>
        </authorList>
    </citation>
    <scope>NUCLEOTIDE SEQUENCE [LARGE SCALE GENOMIC DNA]</scope>
    <source>
        <strain evidence="9 10">SAOS-164</strain>
    </source>
</reference>
<keyword evidence="6 8" id="KW-0067">ATP-binding</keyword>
<accession>A0A4Z0LWN1</accession>
<keyword evidence="4 8" id="KW-0479">Metal-binding</keyword>
<feature type="binding site" evidence="8">
    <location>
        <position position="259"/>
    </location>
    <ligand>
        <name>ATP</name>
        <dbReference type="ChEBI" id="CHEBI:30616"/>
    </ligand>
</feature>
<dbReference type="EMBL" id="SRLE01000012">
    <property type="protein sequence ID" value="TGD71752.1"/>
    <property type="molecule type" value="Genomic_DNA"/>
</dbReference>
<feature type="binding site" evidence="8">
    <location>
        <position position="90"/>
    </location>
    <ligand>
        <name>ATP</name>
        <dbReference type="ChEBI" id="CHEBI:30616"/>
    </ligand>
</feature>
<evidence type="ECO:0000256" key="4">
    <source>
        <dbReference type="ARBA" id="ARBA00022723"/>
    </source>
</evidence>
<keyword evidence="2 8" id="KW-0808">Transferase</keyword>
<keyword evidence="3 8" id="KW-0548">Nucleotidyltransferase</keyword>
<comment type="function">
    <text evidence="8">Nucleotidyltransferase involved in the post-translational modification of proteins. It can catalyze the addition of adenosine monophosphate (AMP) or uridine monophosphate (UMP) to a protein, resulting in modifications known as AMPylation and UMPylation.</text>
</comment>
<name>A0A4Z0LWN1_9GAMM</name>
<sequence length="488" mass="53339">MGPIAFDNSFARLPATFYTRQEATPVERPSGIRVNRPLAKALGIDPDWLASAEGVATVAGNHLPPGAEPLAAVYAGHQFGSYNPQLGDGRALLLGEVVDADGRRFDIQLKGAGPTPYSRGGDGRSPLGPVLREYIVSEAMHALGVPTTRALAAVSTGEPVVRNQFHPGAVLARVASSHIRIGTFQFFSARGDHDALRLLVHHCLVRHYPQRADDDNPALALLESVIAAQAALIPQWQALGFIHGVMNTDNMLICGETIDYGPCAFMDEYDAQKVFSSIDQGGRYAFRNQPSIGHWNLLCLAQALLPILDGDEAAAVALAQPAVDRYPELFQAAHAQRLADKFGFTEILEDDRPLVDAWFQLLTDHALDFTLAFRRLRDLAAGEDGVAQLLTLPPAADDWLARWRERLARDYLDADTRRARMTRANPVFIPRNHLVEAAIRAAEDNGDFSPFHALVERTAKPFDYDPDDAGFAMPPRPEEVVTKTFCGT</sequence>
<dbReference type="EC" id="2.7.7.108" evidence="8"/>
<comment type="catalytic activity">
    <reaction evidence="8">
        <text>L-seryl-[protein] + ATP = 3-O-(5'-adenylyl)-L-seryl-[protein] + diphosphate</text>
        <dbReference type="Rhea" id="RHEA:58120"/>
        <dbReference type="Rhea" id="RHEA-COMP:9863"/>
        <dbReference type="Rhea" id="RHEA-COMP:15073"/>
        <dbReference type="ChEBI" id="CHEBI:29999"/>
        <dbReference type="ChEBI" id="CHEBI:30616"/>
        <dbReference type="ChEBI" id="CHEBI:33019"/>
        <dbReference type="ChEBI" id="CHEBI:142516"/>
        <dbReference type="EC" id="2.7.7.108"/>
    </reaction>
</comment>
<keyword evidence="7 8" id="KW-0460">Magnesium</keyword>
<evidence type="ECO:0000256" key="8">
    <source>
        <dbReference type="HAMAP-Rule" id="MF_00692"/>
    </source>
</evidence>
<comment type="catalytic activity">
    <reaction evidence="8">
        <text>L-seryl-[protein] + UTP = O-(5'-uridylyl)-L-seryl-[protein] + diphosphate</text>
        <dbReference type="Rhea" id="RHEA:64604"/>
        <dbReference type="Rhea" id="RHEA-COMP:9863"/>
        <dbReference type="Rhea" id="RHEA-COMP:16635"/>
        <dbReference type="ChEBI" id="CHEBI:29999"/>
        <dbReference type="ChEBI" id="CHEBI:33019"/>
        <dbReference type="ChEBI" id="CHEBI:46398"/>
        <dbReference type="ChEBI" id="CHEBI:156051"/>
    </reaction>
</comment>
<feature type="binding site" evidence="8">
    <location>
        <position position="259"/>
    </location>
    <ligand>
        <name>Mg(2+)</name>
        <dbReference type="ChEBI" id="CHEBI:18420"/>
    </ligand>
</feature>
<proteinExistence type="inferred from homology"/>
<dbReference type="AlphaFoldDB" id="A0A4Z0LWN1"/>
<keyword evidence="10" id="KW-1185">Reference proteome</keyword>
<organism evidence="9 10">
    <name type="scientific">Mangrovimicrobium sediminis</name>
    <dbReference type="NCBI Taxonomy" id="2562682"/>
    <lineage>
        <taxon>Bacteria</taxon>
        <taxon>Pseudomonadati</taxon>
        <taxon>Pseudomonadota</taxon>
        <taxon>Gammaproteobacteria</taxon>
        <taxon>Cellvibrionales</taxon>
        <taxon>Halieaceae</taxon>
        <taxon>Mangrovimicrobium</taxon>
    </lineage>
</organism>
<evidence type="ECO:0000313" key="9">
    <source>
        <dbReference type="EMBL" id="TGD71752.1"/>
    </source>
</evidence>
<dbReference type="RefSeq" id="WP_135445796.1">
    <property type="nucleotide sequence ID" value="NZ_SRLE01000012.1"/>
</dbReference>
<feature type="binding site" evidence="8">
    <location>
        <position position="250"/>
    </location>
    <ligand>
        <name>Mg(2+)</name>
        <dbReference type="ChEBI" id="CHEBI:18420"/>
    </ligand>
</feature>
<dbReference type="HAMAP" id="MF_00692">
    <property type="entry name" value="SelO"/>
    <property type="match status" value="1"/>
</dbReference>
<feature type="binding site" evidence="8">
    <location>
        <position position="122"/>
    </location>
    <ligand>
        <name>ATP</name>
        <dbReference type="ChEBI" id="CHEBI:30616"/>
    </ligand>
</feature>
<keyword evidence="5 8" id="KW-0547">Nucleotide-binding</keyword>
<dbReference type="OrthoDB" id="9776281at2"/>
<comment type="similarity">
    <text evidence="1 8">Belongs to the SELO family.</text>
</comment>
<dbReference type="InterPro" id="IPR003846">
    <property type="entry name" value="SelO"/>
</dbReference>
<gene>
    <name evidence="8" type="primary">ydiU</name>
    <name evidence="8" type="synonym">selO</name>
    <name evidence="9" type="ORF">E4634_16690</name>
</gene>
<feature type="binding site" evidence="8">
    <location>
        <position position="110"/>
    </location>
    <ligand>
        <name>ATP</name>
        <dbReference type="ChEBI" id="CHEBI:30616"/>
    </ligand>
</feature>
<dbReference type="Proteomes" id="UP000298050">
    <property type="component" value="Unassembled WGS sequence"/>
</dbReference>
<comment type="catalytic activity">
    <reaction evidence="8">
        <text>L-tyrosyl-[protein] + UTP = O-(5'-uridylyl)-L-tyrosyl-[protein] + diphosphate</text>
        <dbReference type="Rhea" id="RHEA:83887"/>
        <dbReference type="Rhea" id="RHEA-COMP:10136"/>
        <dbReference type="Rhea" id="RHEA-COMP:20238"/>
        <dbReference type="ChEBI" id="CHEBI:33019"/>
        <dbReference type="ChEBI" id="CHEBI:46398"/>
        <dbReference type="ChEBI" id="CHEBI:46858"/>
        <dbReference type="ChEBI" id="CHEBI:90602"/>
    </reaction>
</comment>
<dbReference type="GO" id="GO:0005524">
    <property type="term" value="F:ATP binding"/>
    <property type="evidence" value="ECO:0007669"/>
    <property type="project" value="UniProtKB-UniRule"/>
</dbReference>
<evidence type="ECO:0000256" key="1">
    <source>
        <dbReference type="ARBA" id="ARBA00009747"/>
    </source>
</evidence>
<feature type="binding site" evidence="8">
    <location>
        <position position="123"/>
    </location>
    <ligand>
        <name>ATP</name>
        <dbReference type="ChEBI" id="CHEBI:30616"/>
    </ligand>
</feature>
<dbReference type="EC" id="2.7.7.-" evidence="8"/>
<comment type="catalytic activity">
    <reaction evidence="8">
        <text>L-tyrosyl-[protein] + ATP = O-(5'-adenylyl)-L-tyrosyl-[protein] + diphosphate</text>
        <dbReference type="Rhea" id="RHEA:54288"/>
        <dbReference type="Rhea" id="RHEA-COMP:10136"/>
        <dbReference type="Rhea" id="RHEA-COMP:13846"/>
        <dbReference type="ChEBI" id="CHEBI:30616"/>
        <dbReference type="ChEBI" id="CHEBI:33019"/>
        <dbReference type="ChEBI" id="CHEBI:46858"/>
        <dbReference type="ChEBI" id="CHEBI:83624"/>
        <dbReference type="EC" id="2.7.7.108"/>
    </reaction>
</comment>
<dbReference type="PANTHER" id="PTHR32057:SF14">
    <property type="entry name" value="PROTEIN ADENYLYLTRANSFERASE SELO, MITOCHONDRIAL"/>
    <property type="match status" value="1"/>
</dbReference>
<comment type="catalytic activity">
    <reaction evidence="8">
        <text>L-threonyl-[protein] + ATP = 3-O-(5'-adenylyl)-L-threonyl-[protein] + diphosphate</text>
        <dbReference type="Rhea" id="RHEA:54292"/>
        <dbReference type="Rhea" id="RHEA-COMP:11060"/>
        <dbReference type="Rhea" id="RHEA-COMP:13847"/>
        <dbReference type="ChEBI" id="CHEBI:30013"/>
        <dbReference type="ChEBI" id="CHEBI:30616"/>
        <dbReference type="ChEBI" id="CHEBI:33019"/>
        <dbReference type="ChEBI" id="CHEBI:138113"/>
        <dbReference type="EC" id="2.7.7.108"/>
    </reaction>
</comment>
<evidence type="ECO:0000313" key="10">
    <source>
        <dbReference type="Proteomes" id="UP000298050"/>
    </source>
</evidence>
<comment type="cofactor">
    <cofactor evidence="8">
        <name>Mg(2+)</name>
        <dbReference type="ChEBI" id="CHEBI:18420"/>
    </cofactor>
    <cofactor evidence="8">
        <name>Mn(2+)</name>
        <dbReference type="ChEBI" id="CHEBI:29035"/>
    </cofactor>
</comment>
<feature type="binding site" evidence="8">
    <location>
        <position position="180"/>
    </location>
    <ligand>
        <name>ATP</name>
        <dbReference type="ChEBI" id="CHEBI:30616"/>
    </ligand>
</feature>
<comment type="caution">
    <text evidence="9">The sequence shown here is derived from an EMBL/GenBank/DDBJ whole genome shotgun (WGS) entry which is preliminary data.</text>
</comment>
<feature type="binding site" evidence="8">
    <location>
        <position position="87"/>
    </location>
    <ligand>
        <name>ATP</name>
        <dbReference type="ChEBI" id="CHEBI:30616"/>
    </ligand>
</feature>